<keyword evidence="4 5" id="KW-0325">Glycoprotein</keyword>
<evidence type="ECO:0000256" key="4">
    <source>
        <dbReference type="ARBA" id="ARBA00023180"/>
    </source>
</evidence>
<protein>
    <submittedName>
        <fullName evidence="8">Angiotensin-converting enzyme like protein</fullName>
    </submittedName>
</protein>
<feature type="glycosylation site" description="N-linked (GlcNAc...) asparagine; partial" evidence="5">
    <location>
        <position position="72"/>
    </location>
</feature>
<feature type="disulfide bond" evidence="6">
    <location>
        <begin position="23"/>
        <end position="35"/>
    </location>
</feature>
<evidence type="ECO:0000256" key="1">
    <source>
        <dbReference type="ARBA" id="ARBA00008139"/>
    </source>
</evidence>
<keyword evidence="3 6" id="KW-1015">Disulfide bond</keyword>
<dbReference type="InterPro" id="IPR001548">
    <property type="entry name" value="Peptidase_M2"/>
</dbReference>
<comment type="caution">
    <text evidence="8">The sequence shown here is derived from an EMBL/GenBank/DDBJ whole genome shotgun (WGS) entry which is preliminary data.</text>
</comment>
<dbReference type="GO" id="GO:0006508">
    <property type="term" value="P:proteolysis"/>
    <property type="evidence" value="ECO:0007669"/>
    <property type="project" value="InterPro"/>
</dbReference>
<comment type="similarity">
    <text evidence="1 7">Belongs to the peptidase M2 family.</text>
</comment>
<dbReference type="KEGG" id="dpl:KGM_208306"/>
<comment type="caution">
    <text evidence="7">Lacks conserved residue(s) required for the propagation of feature annotation.</text>
</comment>
<evidence type="ECO:0000313" key="8">
    <source>
        <dbReference type="EMBL" id="OWR42670.1"/>
    </source>
</evidence>
<evidence type="ECO:0000256" key="3">
    <source>
        <dbReference type="ARBA" id="ARBA00023157"/>
    </source>
</evidence>
<dbReference type="PANTHER" id="PTHR10514:SF45">
    <property type="entry name" value="ANGIOTENSIN-CONVERTING ENZYME"/>
    <property type="match status" value="1"/>
</dbReference>
<dbReference type="Pfam" id="PF01401">
    <property type="entry name" value="Peptidase_M2"/>
    <property type="match status" value="1"/>
</dbReference>
<accession>A0A212EME7</accession>
<organism evidence="8 9">
    <name type="scientific">Danaus plexippus plexippus</name>
    <dbReference type="NCBI Taxonomy" id="278856"/>
    <lineage>
        <taxon>Eukaryota</taxon>
        <taxon>Metazoa</taxon>
        <taxon>Ecdysozoa</taxon>
        <taxon>Arthropoda</taxon>
        <taxon>Hexapoda</taxon>
        <taxon>Insecta</taxon>
        <taxon>Pterygota</taxon>
        <taxon>Neoptera</taxon>
        <taxon>Endopterygota</taxon>
        <taxon>Lepidoptera</taxon>
        <taxon>Glossata</taxon>
        <taxon>Ditrysia</taxon>
        <taxon>Papilionoidea</taxon>
        <taxon>Nymphalidae</taxon>
        <taxon>Danainae</taxon>
        <taxon>Danaini</taxon>
        <taxon>Danaina</taxon>
        <taxon>Danaus</taxon>
        <taxon>Danaus</taxon>
    </lineage>
</organism>
<evidence type="ECO:0000256" key="2">
    <source>
        <dbReference type="ARBA" id="ARBA00022729"/>
    </source>
</evidence>
<reference evidence="8 9" key="1">
    <citation type="journal article" date="2011" name="Cell">
        <title>The monarch butterfly genome yields insights into long-distance migration.</title>
        <authorList>
            <person name="Zhan S."/>
            <person name="Merlin C."/>
            <person name="Boore J.L."/>
            <person name="Reppert S.M."/>
        </authorList>
    </citation>
    <scope>NUCLEOTIDE SEQUENCE [LARGE SCALE GENOMIC DNA]</scope>
    <source>
        <strain evidence="8">F-2</strain>
    </source>
</reference>
<keyword evidence="9" id="KW-1185">Reference proteome</keyword>
<dbReference type="PANTHER" id="PTHR10514">
    <property type="entry name" value="ANGIOTENSIN-CONVERTING ENZYME"/>
    <property type="match status" value="1"/>
</dbReference>
<dbReference type="GO" id="GO:0008241">
    <property type="term" value="F:peptidyl-dipeptidase activity"/>
    <property type="evidence" value="ECO:0007669"/>
    <property type="project" value="InterPro"/>
</dbReference>
<dbReference type="eggNOG" id="KOG3690">
    <property type="taxonomic scope" value="Eukaryota"/>
</dbReference>
<dbReference type="Proteomes" id="UP000007151">
    <property type="component" value="Unassembled WGS sequence"/>
</dbReference>
<proteinExistence type="inferred from homology"/>
<evidence type="ECO:0000256" key="5">
    <source>
        <dbReference type="PIRSR" id="PIRSR601548-10"/>
    </source>
</evidence>
<dbReference type="PROSITE" id="PS52011">
    <property type="entry name" value="PEPTIDASE_M2"/>
    <property type="match status" value="1"/>
</dbReference>
<dbReference type="GO" id="GO:0005886">
    <property type="term" value="C:plasma membrane"/>
    <property type="evidence" value="ECO:0007669"/>
    <property type="project" value="TreeGrafter"/>
</dbReference>
<gene>
    <name evidence="8" type="ORF">KGM_208306</name>
</gene>
<dbReference type="SUPFAM" id="SSF55486">
    <property type="entry name" value="Metalloproteases ('zincins'), catalytic domain"/>
    <property type="match status" value="1"/>
</dbReference>
<evidence type="ECO:0000256" key="6">
    <source>
        <dbReference type="PIRSR" id="PIRSR601548-4"/>
    </source>
</evidence>
<keyword evidence="2" id="KW-0732">Signal</keyword>
<sequence>MYKDYIKYFLATVLEFQVFEQLCAAAGHNGHLHECDIYRSRDAGRLLGETMQIGASKPASDVIRIMTRGKTNRISPESIVKFFRPLELWLRVQNRDEEVIGWNSNYEDVALFAPQRALASDSHLSPVVTLASFIVLFYK</sequence>
<dbReference type="GO" id="GO:0008237">
    <property type="term" value="F:metallopeptidase activity"/>
    <property type="evidence" value="ECO:0007669"/>
    <property type="project" value="InterPro"/>
</dbReference>
<dbReference type="EMBL" id="AGBW02013843">
    <property type="protein sequence ID" value="OWR42670.1"/>
    <property type="molecule type" value="Genomic_DNA"/>
</dbReference>
<evidence type="ECO:0000256" key="7">
    <source>
        <dbReference type="PROSITE-ProRule" id="PRU01355"/>
    </source>
</evidence>
<dbReference type="InParanoid" id="A0A212EME7"/>
<dbReference type="AlphaFoldDB" id="A0A212EME7"/>
<dbReference type="STRING" id="278856.A0A212EME7"/>
<evidence type="ECO:0000313" key="9">
    <source>
        <dbReference type="Proteomes" id="UP000007151"/>
    </source>
</evidence>
<name>A0A212EME7_DANPL</name>